<feature type="region of interest" description="Disordered" evidence="4">
    <location>
        <begin position="254"/>
        <end position="287"/>
    </location>
</feature>
<dbReference type="Proteomes" id="UP001178507">
    <property type="component" value="Unassembled WGS sequence"/>
</dbReference>
<dbReference type="PANTHER" id="PTHR22838:SF0">
    <property type="entry name" value="WD REPEAT-CONTAINING PROTEIN 26"/>
    <property type="match status" value="1"/>
</dbReference>
<organism evidence="5 6">
    <name type="scientific">Effrenium voratum</name>
    <dbReference type="NCBI Taxonomy" id="2562239"/>
    <lineage>
        <taxon>Eukaryota</taxon>
        <taxon>Sar</taxon>
        <taxon>Alveolata</taxon>
        <taxon>Dinophyceae</taxon>
        <taxon>Suessiales</taxon>
        <taxon>Symbiodiniaceae</taxon>
        <taxon>Effrenium</taxon>
    </lineage>
</organism>
<feature type="repeat" description="WD" evidence="3">
    <location>
        <begin position="642"/>
        <end position="672"/>
    </location>
</feature>
<comment type="caution">
    <text evidence="5">The sequence shown here is derived from an EMBL/GenBank/DDBJ whole genome shotgun (WGS) entry which is preliminary data.</text>
</comment>
<dbReference type="PANTHER" id="PTHR22838">
    <property type="entry name" value="WD REPEAT PROTEIN 26-RELATED"/>
    <property type="match status" value="1"/>
</dbReference>
<dbReference type="EMBL" id="CAUJNA010002580">
    <property type="protein sequence ID" value="CAJ1393524.1"/>
    <property type="molecule type" value="Genomic_DNA"/>
</dbReference>
<dbReference type="PROSITE" id="PS50294">
    <property type="entry name" value="WD_REPEATS_REGION"/>
    <property type="match status" value="1"/>
</dbReference>
<evidence type="ECO:0000256" key="2">
    <source>
        <dbReference type="ARBA" id="ARBA00022737"/>
    </source>
</evidence>
<dbReference type="InterPro" id="IPR015943">
    <property type="entry name" value="WD40/YVTN_repeat-like_dom_sf"/>
</dbReference>
<dbReference type="PROSITE" id="PS50082">
    <property type="entry name" value="WD_REPEATS_2"/>
    <property type="match status" value="1"/>
</dbReference>
<sequence length="680" mass="75730">MGVPMLRPTSPSAVSVLVPNPAWLDIFRSCSIRDLGASLAVDKHWRTVVDSPYVWADAYDRTQRVDDSSSPIREGTLRSLIDRPFGEDAIGWHVAVLAEDSTDGAERYFTGHVVAFSAETDTYLVAYGNETQQPTMVWEQERRKRTAAMRHNPSLAGKSRFNFLSPPPQLWSGSSSSTASPGSTEKVARRSERSWKEELKHNVLEAPTRLLTTLKAHSDEVLFVVFSPCGTRLASCARDLQTIIFKVCYDSEAGSEDDESMQDHAQTSQRGRRRSRSTSHGYPRFEQEAVCPHQTAPVRAMWWPIPPYEMLAVSTEDAGLGWQASKVEIWKIGPSPDEGHQDSDGSESRRDLEECPPGFNAHCLFQCHNRPFDIYATIFEWPPMAPSSDDPEEPYKRLCFLAGWAVLRENEHYVQWLNVWPGPYHPSFHKAALPGANGTQKPLARLRLEGEMNYLHCMEVGPADAMGRQQVLAMTGSTPHLCNEIGLMDLSGLQRRGEGPEGAEGEASALPKVYDVGVKVHSLGERVVLSAKWNEAGNFILLNTRPYAHAASRKCEPQTASFEDVLLRAVPDLSTKMELLLLDASSLDIVSVFDGHFAFTTKESPFLIFTDEWANSDFLASGGEDHRVYVWHRRHKRLVRRLCGHTEPVNAVSWNGKGLLASSSDDNSVIIWAAAGARMG</sequence>
<evidence type="ECO:0000313" key="5">
    <source>
        <dbReference type="EMBL" id="CAJ1393524.1"/>
    </source>
</evidence>
<protein>
    <submittedName>
        <fullName evidence="5">Uncharacterized protein</fullName>
    </submittedName>
</protein>
<dbReference type="InterPro" id="IPR051350">
    <property type="entry name" value="WD_repeat-ST_regulator"/>
</dbReference>
<evidence type="ECO:0000256" key="4">
    <source>
        <dbReference type="SAM" id="MobiDB-lite"/>
    </source>
</evidence>
<evidence type="ECO:0000313" key="6">
    <source>
        <dbReference type="Proteomes" id="UP001178507"/>
    </source>
</evidence>
<gene>
    <name evidence="5" type="ORF">EVOR1521_LOCUS18372</name>
</gene>
<evidence type="ECO:0000256" key="3">
    <source>
        <dbReference type="PROSITE-ProRule" id="PRU00221"/>
    </source>
</evidence>
<dbReference type="SUPFAM" id="SSF50978">
    <property type="entry name" value="WD40 repeat-like"/>
    <property type="match status" value="1"/>
</dbReference>
<dbReference type="Gene3D" id="2.130.10.10">
    <property type="entry name" value="YVTN repeat-like/Quinoprotein amine dehydrogenase"/>
    <property type="match status" value="2"/>
</dbReference>
<reference evidence="5" key="1">
    <citation type="submission" date="2023-08" db="EMBL/GenBank/DDBJ databases">
        <authorList>
            <person name="Chen Y."/>
            <person name="Shah S."/>
            <person name="Dougan E. K."/>
            <person name="Thang M."/>
            <person name="Chan C."/>
        </authorList>
    </citation>
    <scope>NUCLEOTIDE SEQUENCE</scope>
</reference>
<accession>A0AA36IU15</accession>
<feature type="compositionally biased region" description="Low complexity" evidence="4">
    <location>
        <begin position="172"/>
        <end position="184"/>
    </location>
</feature>
<keyword evidence="1 3" id="KW-0853">WD repeat</keyword>
<feature type="region of interest" description="Disordered" evidence="4">
    <location>
        <begin position="332"/>
        <end position="352"/>
    </location>
</feature>
<name>A0AA36IU15_9DINO</name>
<dbReference type="SUPFAM" id="SSF81383">
    <property type="entry name" value="F-box domain"/>
    <property type="match status" value="1"/>
</dbReference>
<feature type="compositionally biased region" description="Basic and acidic residues" evidence="4">
    <location>
        <begin position="337"/>
        <end position="352"/>
    </location>
</feature>
<keyword evidence="2" id="KW-0677">Repeat</keyword>
<dbReference type="InterPro" id="IPR036322">
    <property type="entry name" value="WD40_repeat_dom_sf"/>
</dbReference>
<feature type="region of interest" description="Disordered" evidence="4">
    <location>
        <begin position="169"/>
        <end position="194"/>
    </location>
</feature>
<dbReference type="InterPro" id="IPR001680">
    <property type="entry name" value="WD40_rpt"/>
</dbReference>
<dbReference type="AlphaFoldDB" id="A0AA36IU15"/>
<proteinExistence type="predicted"/>
<dbReference type="SMART" id="SM00320">
    <property type="entry name" value="WD40"/>
    <property type="match status" value="3"/>
</dbReference>
<dbReference type="Pfam" id="PF00400">
    <property type="entry name" value="WD40"/>
    <property type="match status" value="2"/>
</dbReference>
<evidence type="ECO:0000256" key="1">
    <source>
        <dbReference type="ARBA" id="ARBA00022574"/>
    </source>
</evidence>
<keyword evidence="6" id="KW-1185">Reference proteome</keyword>
<dbReference type="InterPro" id="IPR036047">
    <property type="entry name" value="F-box-like_dom_sf"/>
</dbReference>